<reference evidence="3 4" key="1">
    <citation type="submission" date="2020-08" db="EMBL/GenBank/DDBJ databases">
        <title>A Genomic Blueprint of the Chicken Gut Microbiome.</title>
        <authorList>
            <person name="Gilroy R."/>
            <person name="Ravi A."/>
            <person name="Getino M."/>
            <person name="Pursley I."/>
            <person name="Horton D.L."/>
            <person name="Alikhan N.-F."/>
            <person name="Baker D."/>
            <person name="Gharbi K."/>
            <person name="Hall N."/>
            <person name="Watson M."/>
            <person name="Adriaenssens E.M."/>
            <person name="Foster-Nyarko E."/>
            <person name="Jarju S."/>
            <person name="Secka A."/>
            <person name="Antonio M."/>
            <person name="Oren A."/>
            <person name="Chaudhuri R."/>
            <person name="La Ragione R.M."/>
            <person name="Hildebrand F."/>
            <person name="Pallen M.J."/>
        </authorList>
    </citation>
    <scope>NUCLEOTIDE SEQUENCE [LARGE SCALE GENOMIC DNA]</scope>
    <source>
        <strain evidence="3 4">Sa2BVA3</strain>
    </source>
</reference>
<protein>
    <submittedName>
        <fullName evidence="3">Right-handed parallel beta-helix repeat-containing protein</fullName>
    </submittedName>
</protein>
<feature type="chain" id="PRO_5045049373" evidence="2">
    <location>
        <begin position="24"/>
        <end position="537"/>
    </location>
</feature>
<keyword evidence="4" id="KW-1185">Reference proteome</keyword>
<evidence type="ECO:0000313" key="4">
    <source>
        <dbReference type="Proteomes" id="UP000647183"/>
    </source>
</evidence>
<gene>
    <name evidence="3" type="ORF">H9645_10475</name>
</gene>
<feature type="signal peptide" evidence="2">
    <location>
        <begin position="1"/>
        <end position="23"/>
    </location>
</feature>
<evidence type="ECO:0000313" key="3">
    <source>
        <dbReference type="EMBL" id="MBD7988452.1"/>
    </source>
</evidence>
<comment type="caution">
    <text evidence="3">The sequence shown here is derived from an EMBL/GenBank/DDBJ whole genome shotgun (WGS) entry which is preliminary data.</text>
</comment>
<dbReference type="RefSeq" id="WP_191729642.1">
    <property type="nucleotide sequence ID" value="NZ_JACSQJ010000005.1"/>
</dbReference>
<keyword evidence="2" id="KW-0732">Signal</keyword>
<dbReference type="EMBL" id="JACSQJ010000005">
    <property type="protein sequence ID" value="MBD7988452.1"/>
    <property type="molecule type" value="Genomic_DNA"/>
</dbReference>
<proteinExistence type="predicted"/>
<dbReference type="Gene3D" id="2.160.20.10">
    <property type="entry name" value="Single-stranded right-handed beta-helix, Pectin lyase-like"/>
    <property type="match status" value="1"/>
</dbReference>
<dbReference type="InterPro" id="IPR011050">
    <property type="entry name" value="Pectin_lyase_fold/virulence"/>
</dbReference>
<organism evidence="3 4">
    <name type="scientific">Luteimonas colneyensis</name>
    <dbReference type="NCBI Taxonomy" id="2762230"/>
    <lineage>
        <taxon>Bacteria</taxon>
        <taxon>Pseudomonadati</taxon>
        <taxon>Pseudomonadota</taxon>
        <taxon>Gammaproteobacteria</taxon>
        <taxon>Lysobacterales</taxon>
        <taxon>Lysobacteraceae</taxon>
        <taxon>Luteimonas</taxon>
    </lineage>
</organism>
<sequence length="537" mass="56677">MHRLSTCVTLACAGLFLPSLALAATYTVGPSGRDYTQLTTLVDNVNLEPGDVVLVDGGATYTGGVVIRSNDGGSAQNPVTFRWSGTGSSRPRIQGGTHTVKFQQSNHVVFQGFDVRGGSSTCLFNEANDVVVRDSIIRDCPGHGILAADQLSGSFTLEHSEIFNAGAGSTKHAIYMQSDEVAFPNAVFTMRFNYVHDGNGGNLLKTRHQRSLVHYNWFEGAAYQEIELIGPDCFTQQDGWSPELKREDAELVGNVIVHTSDWGNAIRAGGDLNGRSNGRVRMVNNTILFNRSGSATAFLAQLGVGSVEMHNNVVYQTTGGAPSILRENPASGMEDPYCAPYSREPWAAGRKVAGSNNWVQSGATNVPGEWTGTVYGSNPQFANVGQLQLKPAEGSALVLAGNPSPQTASAFPFPSPLARPLFNAPARAKLAIGAQTARPAAGQIDIGAVASGQAPVSQVPRSLRGSKPLIPGNSPAPGFMRSKDVAAPAAGPSAAAPVVTQPQADAAVAPAAKSLRITPPILLLWQRIQGLWDEQLR</sequence>
<accession>A0ABR8UK94</accession>
<feature type="region of interest" description="Disordered" evidence="1">
    <location>
        <begin position="458"/>
        <end position="483"/>
    </location>
</feature>
<evidence type="ECO:0000256" key="1">
    <source>
        <dbReference type="SAM" id="MobiDB-lite"/>
    </source>
</evidence>
<dbReference type="InterPro" id="IPR012334">
    <property type="entry name" value="Pectin_lyas_fold"/>
</dbReference>
<evidence type="ECO:0000256" key="2">
    <source>
        <dbReference type="SAM" id="SignalP"/>
    </source>
</evidence>
<name>A0ABR8UK94_9GAMM</name>
<dbReference type="Proteomes" id="UP000647183">
    <property type="component" value="Unassembled WGS sequence"/>
</dbReference>
<dbReference type="SUPFAM" id="SSF51126">
    <property type="entry name" value="Pectin lyase-like"/>
    <property type="match status" value="1"/>
</dbReference>